<organism evidence="2 3">
    <name type="scientific">Steroidobacter denitrificans</name>
    <dbReference type="NCBI Taxonomy" id="465721"/>
    <lineage>
        <taxon>Bacteria</taxon>
        <taxon>Pseudomonadati</taxon>
        <taxon>Pseudomonadota</taxon>
        <taxon>Gammaproteobacteria</taxon>
        <taxon>Steroidobacterales</taxon>
        <taxon>Steroidobacteraceae</taxon>
        <taxon>Steroidobacter</taxon>
    </lineage>
</organism>
<dbReference type="RefSeq" id="WP_066922194.1">
    <property type="nucleotide sequence ID" value="NZ_CP011971.1"/>
</dbReference>
<sequence>MTQDDFDSGFYQRFYRDPRTRVTTPAEMARRAAVVAAILKQWQLPVRRILDAGCGLGWMRPAMLNAFPRSAYVGLEFSEHLCRRYGWVEGSLTDYRARARFDLVICHDVMQYLPERDARRAMANLGRLCRGALYFYAPTVEDWRHHADRSCSDTSIHLRESQWYRSRLSRHFRYAGFGIHVRRGVSFPQWELERPRE</sequence>
<dbReference type="SUPFAM" id="SSF53335">
    <property type="entry name" value="S-adenosyl-L-methionine-dependent methyltransferases"/>
    <property type="match status" value="1"/>
</dbReference>
<gene>
    <name evidence="2" type="ORF">ACG33_14325</name>
</gene>
<dbReference type="AlphaFoldDB" id="A0A127FCZ0"/>
<accession>A0A127FCZ0</accession>
<dbReference type="Proteomes" id="UP000070250">
    <property type="component" value="Chromosome"/>
</dbReference>
<dbReference type="OrthoDB" id="9801609at2"/>
<dbReference type="InterPro" id="IPR029063">
    <property type="entry name" value="SAM-dependent_MTases_sf"/>
</dbReference>
<feature type="domain" description="Methyltransferase type 12" evidence="1">
    <location>
        <begin position="50"/>
        <end position="130"/>
    </location>
</feature>
<dbReference type="KEGG" id="sdf:ACG33_14325"/>
<dbReference type="Pfam" id="PF08242">
    <property type="entry name" value="Methyltransf_12"/>
    <property type="match status" value="1"/>
</dbReference>
<dbReference type="InterPro" id="IPR013217">
    <property type="entry name" value="Methyltransf_12"/>
</dbReference>
<keyword evidence="3" id="KW-1185">Reference proteome</keyword>
<evidence type="ECO:0000259" key="1">
    <source>
        <dbReference type="Pfam" id="PF08242"/>
    </source>
</evidence>
<reference evidence="2 3" key="1">
    <citation type="submission" date="2015-06" db="EMBL/GenBank/DDBJ databases">
        <title>A Comprehensive Approach to Explore the Metabolic and Phylogenetic Diversity of Bacterial Steroid Degradation in the Environment: Testosterone as an Example.</title>
        <authorList>
            <person name="Yang F.-C."/>
            <person name="Chen Y.-L."/>
            <person name="Yu C.-P."/>
            <person name="Tang S.-L."/>
            <person name="Wang P.-H."/>
            <person name="Ismail W."/>
            <person name="Wang C.-H."/>
            <person name="Yang C.-Y."/>
            <person name="Chiang Y.-R."/>
        </authorList>
    </citation>
    <scope>NUCLEOTIDE SEQUENCE [LARGE SCALE GENOMIC DNA]</scope>
    <source>
        <strain evidence="2 3">DSM 18526</strain>
    </source>
</reference>
<dbReference type="CDD" id="cd02440">
    <property type="entry name" value="AdoMet_MTases"/>
    <property type="match status" value="1"/>
</dbReference>
<name>A0A127FCZ0_STEDE</name>
<protein>
    <recommendedName>
        <fullName evidence="1">Methyltransferase type 12 domain-containing protein</fullName>
    </recommendedName>
</protein>
<dbReference type="Gene3D" id="3.40.50.150">
    <property type="entry name" value="Vaccinia Virus protein VP39"/>
    <property type="match status" value="1"/>
</dbReference>
<evidence type="ECO:0000313" key="2">
    <source>
        <dbReference type="EMBL" id="AMN48252.1"/>
    </source>
</evidence>
<proteinExistence type="predicted"/>
<dbReference type="EMBL" id="CP011971">
    <property type="protein sequence ID" value="AMN48252.1"/>
    <property type="molecule type" value="Genomic_DNA"/>
</dbReference>
<evidence type="ECO:0000313" key="3">
    <source>
        <dbReference type="Proteomes" id="UP000070250"/>
    </source>
</evidence>